<sequence>MISSIISTIYKLILFFKTFNFLVIVLFFCNKNYDKDN</sequence>
<keyword evidence="1" id="KW-0812">Transmembrane</keyword>
<feature type="transmembrane region" description="Helical" evidence="1">
    <location>
        <begin position="12"/>
        <end position="33"/>
    </location>
</feature>
<evidence type="ECO:0000313" key="3">
    <source>
        <dbReference type="Proteomes" id="UP000015620"/>
    </source>
</evidence>
<accession>S5ZPK8</accession>
<dbReference type="AlphaFoldDB" id="S5ZPK8"/>
<gene>
    <name evidence="2" type="ORF">TPE_2078</name>
</gene>
<proteinExistence type="predicted"/>
<organism evidence="2 3">
    <name type="scientific">Treponema pedis str. T A4</name>
    <dbReference type="NCBI Taxonomy" id="1291379"/>
    <lineage>
        <taxon>Bacteria</taxon>
        <taxon>Pseudomonadati</taxon>
        <taxon>Spirochaetota</taxon>
        <taxon>Spirochaetia</taxon>
        <taxon>Spirochaetales</taxon>
        <taxon>Treponemataceae</taxon>
        <taxon>Treponema</taxon>
    </lineage>
</organism>
<dbReference type="KEGG" id="tped:TPE_2078"/>
<dbReference type="PATRIC" id="fig|1291379.3.peg.2050"/>
<dbReference type="EMBL" id="CP004120">
    <property type="protein sequence ID" value="AGT44552.1"/>
    <property type="molecule type" value="Genomic_DNA"/>
</dbReference>
<dbReference type="Proteomes" id="UP000015620">
    <property type="component" value="Chromosome"/>
</dbReference>
<dbReference type="HOGENOM" id="CLU_3349922_0_0_12"/>
<reference evidence="2 3" key="1">
    <citation type="journal article" date="2013" name="PLoS ONE">
        <title>Genome-Wide Relatedness of Treponema pedis, from Gingiva and Necrotic Skin Lesions of Pigs, with the Human Oral Pathogen Treponema denticola.</title>
        <authorList>
            <person name="Svartstrom O."/>
            <person name="Mushtaq M."/>
            <person name="Pringle M."/>
            <person name="Segerman B."/>
        </authorList>
    </citation>
    <scope>NUCLEOTIDE SEQUENCE [LARGE SCALE GENOMIC DNA]</scope>
    <source>
        <strain evidence="2">T A4</strain>
    </source>
</reference>
<protein>
    <submittedName>
        <fullName evidence="2">Uncharacterized protein</fullName>
    </submittedName>
</protein>
<keyword evidence="1" id="KW-1133">Transmembrane helix</keyword>
<keyword evidence="3" id="KW-1185">Reference proteome</keyword>
<keyword evidence="1" id="KW-0472">Membrane</keyword>
<name>S5ZPK8_9SPIR</name>
<evidence type="ECO:0000313" key="2">
    <source>
        <dbReference type="EMBL" id="AGT44552.1"/>
    </source>
</evidence>
<evidence type="ECO:0000256" key="1">
    <source>
        <dbReference type="SAM" id="Phobius"/>
    </source>
</evidence>